<sequence>MSDADENLAELAKHLPKIRIPTKNDKVFKDESVFSFDTARSSRGSTDPTECFKLRLEDKIECGSSGKVKYTYRTEYSISLFIPQSAAVNQEEVEAFEAKKASGLKVEIGQQPGEELLPELNAPVPEPQLDQAILNVLIEQGFPLEAAKKAVYFTKGAGIEQASNWAMEHITDPDFSDPFVPPGTESAPKPEVTIDPESIAMLASMGFTEAQATKALKATNNNLERAADWIFCHADELDQEVQPMDTSSNDSPPVTSEKFRDGNPVQCRLFVRNEKEKRLVLSARSDSAKRFSACAVFS</sequence>
<dbReference type="Proteomes" id="UP000479000">
    <property type="component" value="Unassembled WGS sequence"/>
</dbReference>
<evidence type="ECO:0000256" key="12">
    <source>
        <dbReference type="ARBA" id="ARBA00022833"/>
    </source>
</evidence>
<dbReference type="GO" id="GO:0006508">
    <property type="term" value="P:proteolysis"/>
    <property type="evidence" value="ECO:0007669"/>
    <property type="project" value="UniProtKB-KW"/>
</dbReference>
<gene>
    <name evidence="18" type="ORF">NTEN_LOCUS1520</name>
</gene>
<evidence type="ECO:0000256" key="6">
    <source>
        <dbReference type="ARBA" id="ARBA00022723"/>
    </source>
</evidence>
<keyword evidence="7" id="KW-0677">Repeat</keyword>
<dbReference type="AlphaFoldDB" id="A0A6H5FYD8"/>
<comment type="similarity">
    <text evidence="2">Belongs to the peptidase C19 family.</text>
</comment>
<evidence type="ECO:0000256" key="2">
    <source>
        <dbReference type="ARBA" id="ARBA00009085"/>
    </source>
</evidence>
<dbReference type="CDD" id="cd14294">
    <property type="entry name" value="UBA1_UBP5_like"/>
    <property type="match status" value="1"/>
</dbReference>
<dbReference type="EC" id="3.4.19.12" evidence="3"/>
<evidence type="ECO:0000256" key="3">
    <source>
        <dbReference type="ARBA" id="ARBA00012759"/>
    </source>
</evidence>
<evidence type="ECO:0000256" key="4">
    <source>
        <dbReference type="ARBA" id="ARBA00014611"/>
    </source>
</evidence>
<dbReference type="OrthoDB" id="361536at2759"/>
<evidence type="ECO:0000313" key="18">
    <source>
        <dbReference type="EMBL" id="CAA9994704.1"/>
    </source>
</evidence>
<feature type="domain" description="UBA" evidence="17">
    <location>
        <begin position="193"/>
        <end position="233"/>
    </location>
</feature>
<comment type="catalytic activity">
    <reaction evidence="1">
        <text>Thiol-dependent hydrolysis of ester, thioester, amide, peptide and isopeptide bonds formed by the C-terminal Gly of ubiquitin (a 76-residue protein attached to proteins as an intracellular targeting signal).</text>
        <dbReference type="EC" id="3.4.19.12"/>
    </reaction>
</comment>
<evidence type="ECO:0000256" key="14">
    <source>
        <dbReference type="ARBA" id="ARBA00029889"/>
    </source>
</evidence>
<dbReference type="InterPro" id="IPR013083">
    <property type="entry name" value="Znf_RING/FYVE/PHD"/>
</dbReference>
<reference evidence="18 19" key="1">
    <citation type="submission" date="2020-02" db="EMBL/GenBank/DDBJ databases">
        <authorList>
            <person name="Ferguson B K."/>
        </authorList>
    </citation>
    <scope>NUCLEOTIDE SEQUENCE [LARGE SCALE GENOMIC DNA]</scope>
</reference>
<evidence type="ECO:0000256" key="16">
    <source>
        <dbReference type="SAM" id="MobiDB-lite"/>
    </source>
</evidence>
<dbReference type="Pfam" id="PF17807">
    <property type="entry name" value="zf-UBP_var"/>
    <property type="match status" value="1"/>
</dbReference>
<evidence type="ECO:0000313" key="19">
    <source>
        <dbReference type="Proteomes" id="UP000479000"/>
    </source>
</evidence>
<dbReference type="Gene3D" id="3.30.40.10">
    <property type="entry name" value="Zinc/RING finger domain, C3HC4 (zinc finger)"/>
    <property type="match status" value="1"/>
</dbReference>
<dbReference type="EMBL" id="CADCXU010002381">
    <property type="protein sequence ID" value="CAA9994704.1"/>
    <property type="molecule type" value="Genomic_DNA"/>
</dbReference>
<evidence type="ECO:0000256" key="5">
    <source>
        <dbReference type="ARBA" id="ARBA00022670"/>
    </source>
</evidence>
<evidence type="ECO:0000256" key="9">
    <source>
        <dbReference type="ARBA" id="ARBA00022786"/>
    </source>
</evidence>
<evidence type="ECO:0000256" key="13">
    <source>
        <dbReference type="ARBA" id="ARBA00029877"/>
    </source>
</evidence>
<dbReference type="InterPro" id="IPR041432">
    <property type="entry name" value="UBP13_Znf-UBP_var"/>
</dbReference>
<dbReference type="InterPro" id="IPR009060">
    <property type="entry name" value="UBA-like_sf"/>
</dbReference>
<keyword evidence="12" id="KW-0862">Zinc</keyword>
<keyword evidence="5" id="KW-0645">Protease</keyword>
<dbReference type="SMART" id="SM00165">
    <property type="entry name" value="UBA"/>
    <property type="match status" value="2"/>
</dbReference>
<dbReference type="GO" id="GO:0008270">
    <property type="term" value="F:zinc ion binding"/>
    <property type="evidence" value="ECO:0007669"/>
    <property type="project" value="UniProtKB-KW"/>
</dbReference>
<evidence type="ECO:0000256" key="10">
    <source>
        <dbReference type="ARBA" id="ARBA00022801"/>
    </source>
</evidence>
<keyword evidence="8" id="KW-0863">Zinc-finger</keyword>
<dbReference type="Pfam" id="PF22562">
    <property type="entry name" value="UBA_7"/>
    <property type="match status" value="2"/>
</dbReference>
<dbReference type="GO" id="GO:0004843">
    <property type="term" value="F:cysteine-type deubiquitinase activity"/>
    <property type="evidence" value="ECO:0007669"/>
    <property type="project" value="UniProtKB-EC"/>
</dbReference>
<organism evidence="18 19">
    <name type="scientific">Nesidiocoris tenuis</name>
    <dbReference type="NCBI Taxonomy" id="355587"/>
    <lineage>
        <taxon>Eukaryota</taxon>
        <taxon>Metazoa</taxon>
        <taxon>Ecdysozoa</taxon>
        <taxon>Arthropoda</taxon>
        <taxon>Hexapoda</taxon>
        <taxon>Insecta</taxon>
        <taxon>Pterygota</taxon>
        <taxon>Neoptera</taxon>
        <taxon>Paraneoptera</taxon>
        <taxon>Hemiptera</taxon>
        <taxon>Heteroptera</taxon>
        <taxon>Panheteroptera</taxon>
        <taxon>Cimicomorpha</taxon>
        <taxon>Miridae</taxon>
        <taxon>Dicyphina</taxon>
        <taxon>Nesidiocoris</taxon>
    </lineage>
</organism>
<feature type="compositionally biased region" description="Polar residues" evidence="16">
    <location>
        <begin position="244"/>
        <end position="254"/>
    </location>
</feature>
<dbReference type="PANTHER" id="PTHR46713:SF12">
    <property type="entry name" value="PUB DOMAIN-CONTAINING PROTEIN"/>
    <property type="match status" value="1"/>
</dbReference>
<evidence type="ECO:0000256" key="11">
    <source>
        <dbReference type="ARBA" id="ARBA00022807"/>
    </source>
</evidence>
<keyword evidence="19" id="KW-1185">Reference proteome</keyword>
<evidence type="ECO:0000259" key="17">
    <source>
        <dbReference type="PROSITE" id="PS50030"/>
    </source>
</evidence>
<keyword evidence="10" id="KW-0378">Hydrolase</keyword>
<keyword evidence="6" id="KW-0479">Metal-binding</keyword>
<dbReference type="InterPro" id="IPR015940">
    <property type="entry name" value="UBA"/>
</dbReference>
<evidence type="ECO:0000256" key="8">
    <source>
        <dbReference type="ARBA" id="ARBA00022771"/>
    </source>
</evidence>
<evidence type="ECO:0000256" key="1">
    <source>
        <dbReference type="ARBA" id="ARBA00000707"/>
    </source>
</evidence>
<feature type="domain" description="UBA" evidence="17">
    <location>
        <begin position="128"/>
        <end position="169"/>
    </location>
</feature>
<name>A0A6H5FYD8_9HEMI</name>
<keyword evidence="9" id="KW-0833">Ubl conjugation pathway</keyword>
<dbReference type="Gene3D" id="1.10.8.10">
    <property type="entry name" value="DNA helicase RuvA subunit, C-terminal domain"/>
    <property type="match status" value="2"/>
</dbReference>
<evidence type="ECO:0000256" key="15">
    <source>
        <dbReference type="ARBA" id="ARBA00032096"/>
    </source>
</evidence>
<dbReference type="CDD" id="cd14386">
    <property type="entry name" value="UBA2_UBP5"/>
    <property type="match status" value="1"/>
</dbReference>
<evidence type="ECO:0000256" key="7">
    <source>
        <dbReference type="ARBA" id="ARBA00022737"/>
    </source>
</evidence>
<dbReference type="FunFam" id="1.10.8.10:FF:000086">
    <property type="entry name" value="Ubiquitin carboxyl-terminal hydrolase"/>
    <property type="match status" value="1"/>
</dbReference>
<proteinExistence type="inferred from homology"/>
<feature type="region of interest" description="Disordered" evidence="16">
    <location>
        <begin position="241"/>
        <end position="261"/>
    </location>
</feature>
<dbReference type="SUPFAM" id="SSF46934">
    <property type="entry name" value="UBA-like"/>
    <property type="match status" value="2"/>
</dbReference>
<dbReference type="PROSITE" id="PS50030">
    <property type="entry name" value="UBA"/>
    <property type="match status" value="2"/>
</dbReference>
<dbReference type="PANTHER" id="PTHR46713">
    <property type="entry name" value="F13M7.16 PROTEIN"/>
    <property type="match status" value="1"/>
</dbReference>
<keyword evidence="11" id="KW-0788">Thiol protease</keyword>
<protein>
    <recommendedName>
        <fullName evidence="4">Ubiquitin carboxyl-terminal hydrolase 14</fullName>
        <ecNumber evidence="3">3.4.19.12</ecNumber>
    </recommendedName>
    <alternativeName>
        <fullName evidence="13">Deubiquitinating enzyme 14</fullName>
    </alternativeName>
    <alternativeName>
        <fullName evidence="14">Ubiquitin thioesterase 14</fullName>
    </alternativeName>
    <alternativeName>
        <fullName evidence="15">Ubiquitin-specific-processing protease 14</fullName>
    </alternativeName>
</protein>
<accession>A0A6H5FYD8</accession>